<evidence type="ECO:0000256" key="1">
    <source>
        <dbReference type="ARBA" id="ARBA00007626"/>
    </source>
</evidence>
<evidence type="ECO:0008006" key="6">
    <source>
        <dbReference type="Google" id="ProtNLM"/>
    </source>
</evidence>
<dbReference type="Pfam" id="PF13041">
    <property type="entry name" value="PPR_2"/>
    <property type="match status" value="3"/>
</dbReference>
<feature type="repeat" description="PPR" evidence="3">
    <location>
        <begin position="330"/>
        <end position="364"/>
    </location>
</feature>
<dbReference type="InterPro" id="IPR011990">
    <property type="entry name" value="TPR-like_helical_dom_sf"/>
</dbReference>
<feature type="repeat" description="PPR" evidence="3">
    <location>
        <begin position="365"/>
        <end position="400"/>
    </location>
</feature>
<keyword evidence="5" id="KW-1185">Reference proteome</keyword>
<dbReference type="PANTHER" id="PTHR46128">
    <property type="entry name" value="MITOCHONDRIAL GROUP I INTRON SPLICING FACTOR CCM1"/>
    <property type="match status" value="1"/>
</dbReference>
<dbReference type="InterPro" id="IPR002885">
    <property type="entry name" value="PPR_rpt"/>
</dbReference>
<sequence>MKFSLSGHMFEPVVSSRRFFLIFHTRNCFRSISSLLVPSIAIVFVRIISGTCSPALSPSRVSSQQEILHCIKTSTGHQEQQYQDSTKQSYLEALITKVHVGNSEDEVFQSLLHDQTCDGIQLSNQLVNNLLHRFRDDWKSALGLFRWAGLHSGYKHTPEAYDMIVDILGKMKQMNRMLLLVEEMRQGHLITLKTIAKVMRRLAGAGRWEDAIKTFDDLGTFSLEKNTESMNLLLDTLCKEKKVELARNVFLELKSHISPNAYTFNIFIHGWCKANRVDEAHWTIQEMIGNGCRPCVISYSTIIRAYCNQSNFRKVYEILDEMQAQACPPNVITYTTIMCSLAKSDEFEEALKIGERMKSVGCKPDTLYYNSLIHILGRAGRLREAAHVFEVEMPLNAIAPNSSTYNSMISLFCHHSQEQNALDVLKEMENSTFCKPEVQTYYPLLKMCFKTGRTDSTLSNLLNDMVSKHHLSLDLSTYTLLLHGLCRANKCEWAYLLFEEMISKEITPRYQTCRLLLDEVKDKNLYDVAERIEVLMKQMKA</sequence>
<dbReference type="Pfam" id="PF12854">
    <property type="entry name" value="PPR_1"/>
    <property type="match status" value="1"/>
</dbReference>
<evidence type="ECO:0000313" key="4">
    <source>
        <dbReference type="EMBL" id="KAF8378146.1"/>
    </source>
</evidence>
<feature type="repeat" description="PPR" evidence="3">
    <location>
        <begin position="474"/>
        <end position="508"/>
    </location>
</feature>
<feature type="repeat" description="PPR" evidence="3">
    <location>
        <begin position="260"/>
        <end position="294"/>
    </location>
</feature>
<gene>
    <name evidence="4" type="ORF">HHK36_029483</name>
</gene>
<keyword evidence="2" id="KW-0677">Repeat</keyword>
<organism evidence="4 5">
    <name type="scientific">Tetracentron sinense</name>
    <name type="common">Spur-leaf</name>
    <dbReference type="NCBI Taxonomy" id="13715"/>
    <lineage>
        <taxon>Eukaryota</taxon>
        <taxon>Viridiplantae</taxon>
        <taxon>Streptophyta</taxon>
        <taxon>Embryophyta</taxon>
        <taxon>Tracheophyta</taxon>
        <taxon>Spermatophyta</taxon>
        <taxon>Magnoliopsida</taxon>
        <taxon>Trochodendrales</taxon>
        <taxon>Trochodendraceae</taxon>
        <taxon>Tetracentron</taxon>
    </lineage>
</organism>
<dbReference type="OMA" id="CEWAYLL"/>
<name>A0A835D1U1_TETSI</name>
<protein>
    <recommendedName>
        <fullName evidence="6">Pentatricopeptide repeat-containing protein</fullName>
    </recommendedName>
</protein>
<reference evidence="4 5" key="1">
    <citation type="submission" date="2020-04" db="EMBL/GenBank/DDBJ databases">
        <title>Plant Genome Project.</title>
        <authorList>
            <person name="Zhang R.-G."/>
        </authorList>
    </citation>
    <scope>NUCLEOTIDE SEQUENCE [LARGE SCALE GENOMIC DNA]</scope>
    <source>
        <strain evidence="4">YNK0</strain>
        <tissue evidence="4">Leaf</tissue>
    </source>
</reference>
<dbReference type="EMBL" id="JABCRI010000023">
    <property type="protein sequence ID" value="KAF8378146.1"/>
    <property type="molecule type" value="Genomic_DNA"/>
</dbReference>
<dbReference type="OrthoDB" id="185373at2759"/>
<dbReference type="AlphaFoldDB" id="A0A835D1U1"/>
<proteinExistence type="inferred from homology"/>
<dbReference type="Gene3D" id="1.25.40.10">
    <property type="entry name" value="Tetratricopeptide repeat domain"/>
    <property type="match status" value="4"/>
</dbReference>
<evidence type="ECO:0000313" key="5">
    <source>
        <dbReference type="Proteomes" id="UP000655225"/>
    </source>
</evidence>
<dbReference type="InterPro" id="IPR050872">
    <property type="entry name" value="PPR_P_subfamily"/>
</dbReference>
<feature type="repeat" description="PPR" evidence="3">
    <location>
        <begin position="295"/>
        <end position="329"/>
    </location>
</feature>
<dbReference type="PROSITE" id="PS51375">
    <property type="entry name" value="PPR"/>
    <property type="match status" value="6"/>
</dbReference>
<feature type="repeat" description="PPR" evidence="3">
    <location>
        <begin position="401"/>
        <end position="435"/>
    </location>
</feature>
<dbReference type="Proteomes" id="UP000655225">
    <property type="component" value="Unassembled WGS sequence"/>
</dbReference>
<evidence type="ECO:0000256" key="2">
    <source>
        <dbReference type="ARBA" id="ARBA00022737"/>
    </source>
</evidence>
<dbReference type="PANTHER" id="PTHR46128:SF194">
    <property type="entry name" value="PENTACOTRIPEPTIDE-REPEAT REGION OF PRORP DOMAIN-CONTAINING PROTEIN"/>
    <property type="match status" value="1"/>
</dbReference>
<dbReference type="NCBIfam" id="TIGR00756">
    <property type="entry name" value="PPR"/>
    <property type="match status" value="6"/>
</dbReference>
<accession>A0A835D1U1</accession>
<comment type="caution">
    <text evidence="4">The sequence shown here is derived from an EMBL/GenBank/DDBJ whole genome shotgun (WGS) entry which is preliminary data.</text>
</comment>
<comment type="similarity">
    <text evidence="1">Belongs to the PPR family. P subfamily.</text>
</comment>
<evidence type="ECO:0000256" key="3">
    <source>
        <dbReference type="PROSITE-ProRule" id="PRU00708"/>
    </source>
</evidence>